<organism evidence="9">
    <name type="scientific">Triticum aestivum</name>
    <name type="common">Wheat</name>
    <dbReference type="NCBI Taxonomy" id="4565"/>
    <lineage>
        <taxon>Eukaryota</taxon>
        <taxon>Viridiplantae</taxon>
        <taxon>Streptophyta</taxon>
        <taxon>Embryophyta</taxon>
        <taxon>Tracheophyta</taxon>
        <taxon>Spermatophyta</taxon>
        <taxon>Magnoliopsida</taxon>
        <taxon>Liliopsida</taxon>
        <taxon>Poales</taxon>
        <taxon>Poaceae</taxon>
        <taxon>BOP clade</taxon>
        <taxon>Pooideae</taxon>
        <taxon>Triticodae</taxon>
        <taxon>Triticeae</taxon>
        <taxon>Triticinae</taxon>
        <taxon>Triticum</taxon>
    </lineage>
</organism>
<dbReference type="PANTHER" id="PTHR16557:SF11">
    <property type="entry name" value="ALPHA-KETOGLUTARATE-DEPENDENT DIOXYGENASE ALKB"/>
    <property type="match status" value="1"/>
</dbReference>
<dbReference type="PROSITE" id="PS51471">
    <property type="entry name" value="FE2OG_OXY"/>
    <property type="match status" value="1"/>
</dbReference>
<feature type="binding site" evidence="6">
    <location>
        <position position="270"/>
    </location>
    <ligand>
        <name>Fe cation</name>
        <dbReference type="ChEBI" id="CHEBI:24875"/>
        <note>catalytic</note>
    </ligand>
</feature>
<dbReference type="SMR" id="A0A3B6GLG3"/>
<dbReference type="SUPFAM" id="SSF51197">
    <property type="entry name" value="Clavaminate synthase-like"/>
    <property type="match status" value="1"/>
</dbReference>
<proteinExistence type="inferred from homology"/>
<dbReference type="Gramene" id="TraesPARA_EIv1.0_1054300.2">
    <property type="protein sequence ID" value="TraesPARA_EIv1.0_1054300.2.CDS"/>
    <property type="gene ID" value="TraesPARA_EIv1.0_1054300"/>
</dbReference>
<evidence type="ECO:0000313" key="10">
    <source>
        <dbReference type="Proteomes" id="UP000019116"/>
    </source>
</evidence>
<keyword evidence="4" id="KW-0560">Oxidoreductase</keyword>
<evidence type="ECO:0000313" key="9">
    <source>
        <dbReference type="EnsemblPlants" id="TraesCS3D02G017600.1"/>
    </source>
</evidence>
<dbReference type="Gramene" id="TraesPARA_EIv1.0_1054300.1">
    <property type="protein sequence ID" value="TraesPARA_EIv1.0_1054300.1.CDS"/>
    <property type="gene ID" value="TraesPARA_EIv1.0_1054300"/>
</dbReference>
<dbReference type="GeneID" id="123076796"/>
<dbReference type="OMA" id="YKRRDPP"/>
<dbReference type="Gramene" id="TraesCLE_scaffold_080561_01G000200.1">
    <property type="protein sequence ID" value="TraesCLE_scaffold_080561_01G000200.1"/>
    <property type="gene ID" value="TraesCLE_scaffold_080561_01G000200"/>
</dbReference>
<reference evidence="9" key="1">
    <citation type="submission" date="2018-08" db="EMBL/GenBank/DDBJ databases">
        <authorList>
            <person name="Rossello M."/>
        </authorList>
    </citation>
    <scope>NUCLEOTIDE SEQUENCE [LARGE SCALE GENOMIC DNA]</scope>
    <source>
        <strain evidence="9">cv. Chinese Spring</strain>
    </source>
</reference>
<feature type="binding site" evidence="6">
    <location>
        <position position="268"/>
    </location>
    <ligand>
        <name>Fe cation</name>
        <dbReference type="ChEBI" id="CHEBI:24875"/>
        <note>catalytic</note>
    </ligand>
</feature>
<dbReference type="AlphaFoldDB" id="A0A3B6GLG3"/>
<dbReference type="Gramene" id="TraesCS3D02G017600.1">
    <property type="protein sequence ID" value="TraesCS3D02G017600.1"/>
    <property type="gene ID" value="TraesCS3D02G017600"/>
</dbReference>
<dbReference type="GO" id="GO:0035515">
    <property type="term" value="F:oxidative RNA demethylase activity"/>
    <property type="evidence" value="ECO:0000318"/>
    <property type="project" value="GO_Central"/>
</dbReference>
<dbReference type="InterPro" id="IPR005123">
    <property type="entry name" value="Oxoglu/Fe-dep_dioxygenase_dom"/>
</dbReference>
<dbReference type="Gramene" id="TraesCS3D03G0031600.1">
    <property type="protein sequence ID" value="TraesCS3D03G0031600.1.CDS"/>
    <property type="gene ID" value="TraesCS3D03G0031600"/>
</dbReference>
<evidence type="ECO:0000256" key="5">
    <source>
        <dbReference type="ARBA" id="ARBA00023004"/>
    </source>
</evidence>
<dbReference type="RefSeq" id="XP_044354861.1">
    <property type="nucleotide sequence ID" value="XM_044498926.1"/>
</dbReference>
<dbReference type="Gramene" id="TraesRN3D0100035200.1">
    <property type="protein sequence ID" value="TraesRN3D0100035200.1"/>
    <property type="gene ID" value="TraesRN3D0100035200"/>
</dbReference>
<dbReference type="Gramene" id="TraesSTA3D03G01801640.2">
    <property type="protein sequence ID" value="TraesSTA3D03G01801640.2"/>
    <property type="gene ID" value="TraesSTA3D03G01801640"/>
</dbReference>
<dbReference type="GO" id="GO:0005737">
    <property type="term" value="C:cytoplasm"/>
    <property type="evidence" value="ECO:0000318"/>
    <property type="project" value="GO_Central"/>
</dbReference>
<keyword evidence="3" id="KW-0223">Dioxygenase</keyword>
<dbReference type="InterPro" id="IPR027450">
    <property type="entry name" value="AlkB-like"/>
</dbReference>
<accession>A0A3B6GLG3</accession>
<dbReference type="Gramene" id="TraesROB_scaffold_028600_01G000200.1">
    <property type="protein sequence ID" value="TraesROB_scaffold_028600_01G000200.1"/>
    <property type="gene ID" value="TraesROB_scaffold_028600_01G000200"/>
</dbReference>
<dbReference type="STRING" id="4565.A0A3B6GLG3"/>
<comment type="similarity">
    <text evidence="1">Belongs to the alkB family.</text>
</comment>
<dbReference type="Gramene" id="TraesSTA3D03G01801640.1">
    <property type="protein sequence ID" value="TraesSTA3D03G01801640.1"/>
    <property type="gene ID" value="TraesSTA3D03G01801640"/>
</dbReference>
<dbReference type="Gramene" id="TraesLDM3D03G01798180.1">
    <property type="protein sequence ID" value="TraesLDM3D03G01798180.1"/>
    <property type="gene ID" value="TraesLDM3D03G01798180"/>
</dbReference>
<dbReference type="Gramene" id="TraesLAC3D03G01741600.1">
    <property type="protein sequence ID" value="TraesLAC3D03G01741600.1"/>
    <property type="gene ID" value="TraesLAC3D03G01741600"/>
</dbReference>
<dbReference type="InterPro" id="IPR004574">
    <property type="entry name" value="Alkb"/>
</dbReference>
<dbReference type="Gramene" id="TraesCAD_scaffold_061153_01G000200.1">
    <property type="protein sequence ID" value="TraesCAD_scaffold_061153_01G000200.1"/>
    <property type="gene ID" value="TraesCAD_scaffold_061153_01G000200"/>
</dbReference>
<dbReference type="FunFam" id="2.60.120.590:FF:000020">
    <property type="entry name" value="Alpha-ketoglutarate-dependent dioxygenase alkB"/>
    <property type="match status" value="1"/>
</dbReference>
<dbReference type="Gramene" id="TraesARI3D03G01831730.2">
    <property type="protein sequence ID" value="TraesARI3D03G01831730.2"/>
    <property type="gene ID" value="TraesARI3D03G01831730"/>
</dbReference>
<dbReference type="Gramene" id="TraesJAG3D03G01808080.1">
    <property type="protein sequence ID" value="TraesJAG3D03G01808080.1"/>
    <property type="gene ID" value="TraesJAG3D03G01808080"/>
</dbReference>
<evidence type="ECO:0000256" key="4">
    <source>
        <dbReference type="ARBA" id="ARBA00023002"/>
    </source>
</evidence>
<evidence type="ECO:0000256" key="2">
    <source>
        <dbReference type="ARBA" id="ARBA00022723"/>
    </source>
</evidence>
<feature type="domain" description="Fe2OG dioxygenase" evidence="8">
    <location>
        <begin position="250"/>
        <end position="364"/>
    </location>
</feature>
<dbReference type="Gramene" id="TraesKAR3D01G0007930.1">
    <property type="protein sequence ID" value="cds.TraesKAR3D01G0007930.1"/>
    <property type="gene ID" value="TraesKAR3D01G0007930"/>
</dbReference>
<evidence type="ECO:0000256" key="6">
    <source>
        <dbReference type="PIRSR" id="PIRSR604574-2"/>
    </source>
</evidence>
<dbReference type="Proteomes" id="UP000019116">
    <property type="component" value="Chromosome 3D"/>
</dbReference>
<feature type="region of interest" description="Disordered" evidence="7">
    <location>
        <begin position="154"/>
        <end position="174"/>
    </location>
</feature>
<evidence type="ECO:0000256" key="1">
    <source>
        <dbReference type="ARBA" id="ARBA00007879"/>
    </source>
</evidence>
<protein>
    <recommendedName>
        <fullName evidence="8">Fe2OG dioxygenase domain-containing protein</fullName>
    </recommendedName>
</protein>
<keyword evidence="10" id="KW-1185">Reference proteome</keyword>
<feature type="region of interest" description="Disordered" evidence="7">
    <location>
        <begin position="1"/>
        <end position="48"/>
    </location>
</feature>
<dbReference type="Gramene" id="TraesWEE_scaffold_085983_01G000400.1">
    <property type="protein sequence ID" value="TraesWEE_scaffold_085983_01G000400.1"/>
    <property type="gene ID" value="TraesWEE_scaffold_085983_01G000400"/>
</dbReference>
<dbReference type="GO" id="GO:0035516">
    <property type="term" value="F:broad specificity oxidative DNA demethylase activity"/>
    <property type="evidence" value="ECO:0000318"/>
    <property type="project" value="GO_Central"/>
</dbReference>
<dbReference type="GO" id="GO:0008198">
    <property type="term" value="F:ferrous iron binding"/>
    <property type="evidence" value="ECO:0000318"/>
    <property type="project" value="GO_Central"/>
</dbReference>
<evidence type="ECO:0000256" key="3">
    <source>
        <dbReference type="ARBA" id="ARBA00022964"/>
    </source>
</evidence>
<dbReference type="GO" id="GO:0035513">
    <property type="term" value="P:oxidative RNA demethylation"/>
    <property type="evidence" value="ECO:0000318"/>
    <property type="project" value="GO_Central"/>
</dbReference>
<dbReference type="Gramene" id="TraesMAC3D03G01798350.1">
    <property type="protein sequence ID" value="TraesMAC3D03G01798350.1"/>
    <property type="gene ID" value="TraesMAC3D03G01798350"/>
</dbReference>
<dbReference type="Gramene" id="TraesNOR3D03G01826500.1">
    <property type="protein sequence ID" value="TraesNOR3D03G01826500.1"/>
    <property type="gene ID" value="TraesNOR3D03G01826500"/>
</dbReference>
<dbReference type="OrthoDB" id="6614653at2759"/>
<dbReference type="Gramene" id="TraesARI3D03G01831730.1">
    <property type="protein sequence ID" value="TraesARI3D03G01831730.1"/>
    <property type="gene ID" value="TraesARI3D03G01831730"/>
</dbReference>
<keyword evidence="2 6" id="KW-0479">Metal-binding</keyword>
<evidence type="ECO:0000256" key="7">
    <source>
        <dbReference type="SAM" id="MobiDB-lite"/>
    </source>
</evidence>
<dbReference type="EnsemblPlants" id="TraesCS3D02G017600.1">
    <property type="protein sequence ID" value="TraesCS3D02G017600.1"/>
    <property type="gene ID" value="TraesCS3D02G017600"/>
</dbReference>
<dbReference type="PANTHER" id="PTHR16557">
    <property type="entry name" value="ALKYLATED DNA REPAIR PROTEIN ALKB-RELATED"/>
    <property type="match status" value="1"/>
</dbReference>
<dbReference type="Gene3D" id="2.60.120.590">
    <property type="entry name" value="Alpha-ketoglutarate-dependent dioxygenase AlkB-like"/>
    <property type="match status" value="1"/>
</dbReference>
<evidence type="ECO:0000259" key="8">
    <source>
        <dbReference type="PROSITE" id="PS51471"/>
    </source>
</evidence>
<dbReference type="Gramene" id="TraesJAG3D03G01808080.2">
    <property type="protein sequence ID" value="TraesJAG3D03G01808080.2"/>
    <property type="gene ID" value="TraesJAG3D03G01808080"/>
</dbReference>
<reference evidence="9" key="2">
    <citation type="submission" date="2018-10" db="UniProtKB">
        <authorList>
            <consortium name="EnsemblPlants"/>
        </authorList>
    </citation>
    <scope>IDENTIFICATION</scope>
</reference>
<dbReference type="InterPro" id="IPR037151">
    <property type="entry name" value="AlkB-like_sf"/>
</dbReference>
<comment type="cofactor">
    <cofactor evidence="6">
        <name>Fe(2+)</name>
        <dbReference type="ChEBI" id="CHEBI:29033"/>
    </cofactor>
    <text evidence="6">Binds 1 Fe(2+) ion per subunit.</text>
</comment>
<gene>
    <name evidence="9" type="primary">LOC123076796</name>
</gene>
<dbReference type="Pfam" id="PF13532">
    <property type="entry name" value="2OG-FeII_Oxy_2"/>
    <property type="match status" value="1"/>
</dbReference>
<keyword evidence="5 6" id="KW-0408">Iron</keyword>
<feature type="binding site" evidence="6">
    <location>
        <position position="324"/>
    </location>
    <ligand>
        <name>Fe cation</name>
        <dbReference type="ChEBI" id="CHEBI:24875"/>
        <note>catalytic</note>
    </ligand>
</feature>
<name>A0A3B6GLG3_WHEAT</name>
<feature type="compositionally biased region" description="Basic and acidic residues" evidence="7">
    <location>
        <begin position="14"/>
        <end position="23"/>
    </location>
</feature>
<sequence>MYAETEPGAAAERTAFRRAEKQYKLYKPPSRKGRSKSRGKQAGGGGFGGGGGGGDLSAVVDFHALLAAGKGELPAGIRRCDRAGFHLPVFCFLDRPGFYFIPGALSTEEQCYWIRESLKTFPQPPNRTNLTATYGPISDLLIAAKNQKILVEVESSSGKPRDEQNNVGENAHPGKFKFVDDSEIQKEERPKSTMAAALVRKLRWSTLGLQFDWSKRNYDVSLPHNKIPDDLATLAKKMAVPAMPSGEEFTAEAAIVNYYGPSDMLGGHVDDMEADWTKPIVSISLGCKCIFLLGGKTRDEAPTPMFLRSGDIVLMAGEARERFHGVPRIFTEGDQQDISGLVSELSDDDDRFILDYIHNSRININIRQVY</sequence>
<feature type="compositionally biased region" description="Basic residues" evidence="7">
    <location>
        <begin position="29"/>
        <end position="39"/>
    </location>
</feature>